<dbReference type="InterPro" id="IPR001242">
    <property type="entry name" value="Condensation_dom"/>
</dbReference>
<feature type="non-terminal residue" evidence="2">
    <location>
        <position position="200"/>
    </location>
</feature>
<dbReference type="EMBL" id="CAJOAY010007097">
    <property type="protein sequence ID" value="CAF4158316.1"/>
    <property type="molecule type" value="Genomic_DNA"/>
</dbReference>
<comment type="caution">
    <text evidence="2">The sequence shown here is derived from an EMBL/GenBank/DDBJ whole genome shotgun (WGS) entry which is preliminary data.</text>
</comment>
<proteinExistence type="predicted"/>
<evidence type="ECO:0000313" key="2">
    <source>
        <dbReference type="EMBL" id="CAF4158316.1"/>
    </source>
</evidence>
<protein>
    <recommendedName>
        <fullName evidence="1">Condensation domain-containing protein</fullName>
    </recommendedName>
</protein>
<evidence type="ECO:0000259" key="1">
    <source>
        <dbReference type="Pfam" id="PF00668"/>
    </source>
</evidence>
<dbReference type="GO" id="GO:0003824">
    <property type="term" value="F:catalytic activity"/>
    <property type="evidence" value="ECO:0007669"/>
    <property type="project" value="InterPro"/>
</dbReference>
<gene>
    <name evidence="2" type="ORF">OKA104_LOCUS38644</name>
</gene>
<dbReference type="Pfam" id="PF00668">
    <property type="entry name" value="Condensation"/>
    <property type="match status" value="1"/>
</dbReference>
<dbReference type="Gene3D" id="3.30.559.10">
    <property type="entry name" value="Chloramphenicol acetyltransferase-like domain"/>
    <property type="match status" value="1"/>
</dbReference>
<accession>A0A819YJ19</accession>
<organism evidence="2 3">
    <name type="scientific">Adineta steineri</name>
    <dbReference type="NCBI Taxonomy" id="433720"/>
    <lineage>
        <taxon>Eukaryota</taxon>
        <taxon>Metazoa</taxon>
        <taxon>Spiralia</taxon>
        <taxon>Gnathifera</taxon>
        <taxon>Rotifera</taxon>
        <taxon>Eurotatoria</taxon>
        <taxon>Bdelloidea</taxon>
        <taxon>Adinetida</taxon>
        <taxon>Adinetidae</taxon>
        <taxon>Adineta</taxon>
    </lineage>
</organism>
<dbReference type="SUPFAM" id="SSF52777">
    <property type="entry name" value="CoA-dependent acyltransferases"/>
    <property type="match status" value="1"/>
</dbReference>
<dbReference type="InterPro" id="IPR023213">
    <property type="entry name" value="CAT-like_dom_sf"/>
</dbReference>
<dbReference type="Proteomes" id="UP000663881">
    <property type="component" value="Unassembled WGS sequence"/>
</dbReference>
<dbReference type="AlphaFoldDB" id="A0A819YJ19"/>
<evidence type="ECO:0000313" key="3">
    <source>
        <dbReference type="Proteomes" id="UP000663881"/>
    </source>
</evidence>
<feature type="domain" description="Condensation" evidence="1">
    <location>
        <begin position="20"/>
        <end position="193"/>
    </location>
</feature>
<name>A0A819YJ19_9BILA</name>
<reference evidence="2" key="1">
    <citation type="submission" date="2021-02" db="EMBL/GenBank/DDBJ databases">
        <authorList>
            <person name="Nowell W R."/>
        </authorList>
    </citation>
    <scope>NUCLEOTIDE SEQUENCE</scope>
</reference>
<sequence length="200" mass="23634">MNIDLNNRDNLDHNSFRPDAAPASFAQCRIWHHNQTHVHTSQSFSTIQNMPSVYRLHSTHTLSVQHLRHIFQLIIEKHESLRTSLIFDKEKNVLMQQVIDMNDNSRQLFTFIESTYETDEQLNGILYDEKDNPQLFNLAQGLVFRCHLVYYKQISTNHLLSDKDLLIFNFHHALFDFPSMKIFLHDLNQAYTTGQLLYDD</sequence>